<evidence type="ECO:0000256" key="9">
    <source>
        <dbReference type="ARBA" id="ARBA00031306"/>
    </source>
</evidence>
<gene>
    <name evidence="11" type="ORF">ATL40_0239</name>
</gene>
<organism evidence="11 12">
    <name type="scientific">Serinibacter salmoneus</name>
    <dbReference type="NCBI Taxonomy" id="556530"/>
    <lineage>
        <taxon>Bacteria</taxon>
        <taxon>Bacillati</taxon>
        <taxon>Actinomycetota</taxon>
        <taxon>Actinomycetes</taxon>
        <taxon>Micrococcales</taxon>
        <taxon>Beutenbergiaceae</taxon>
        <taxon>Serinibacter</taxon>
    </lineage>
</organism>
<dbReference type="RefSeq" id="WP_098467942.1">
    <property type="nucleotide sequence ID" value="NZ_PDJD01000001.1"/>
</dbReference>
<protein>
    <recommendedName>
        <fullName evidence="3">FAD:protein FMN transferase</fullName>
        <ecNumber evidence="2">2.7.1.180</ecNumber>
    </recommendedName>
    <alternativeName>
        <fullName evidence="9">Flavin transferase</fullName>
    </alternativeName>
</protein>
<evidence type="ECO:0000256" key="4">
    <source>
        <dbReference type="ARBA" id="ARBA00022630"/>
    </source>
</evidence>
<comment type="catalytic activity">
    <reaction evidence="10">
        <text>L-threonyl-[protein] + FAD = FMN-L-threonyl-[protein] + AMP + H(+)</text>
        <dbReference type="Rhea" id="RHEA:36847"/>
        <dbReference type="Rhea" id="RHEA-COMP:11060"/>
        <dbReference type="Rhea" id="RHEA-COMP:11061"/>
        <dbReference type="ChEBI" id="CHEBI:15378"/>
        <dbReference type="ChEBI" id="CHEBI:30013"/>
        <dbReference type="ChEBI" id="CHEBI:57692"/>
        <dbReference type="ChEBI" id="CHEBI:74257"/>
        <dbReference type="ChEBI" id="CHEBI:456215"/>
        <dbReference type="EC" id="2.7.1.180"/>
    </reaction>
</comment>
<keyword evidence="4" id="KW-0285">Flavoprotein</keyword>
<dbReference type="Proteomes" id="UP000224915">
    <property type="component" value="Unassembled WGS sequence"/>
</dbReference>
<dbReference type="InterPro" id="IPR024932">
    <property type="entry name" value="ApbE"/>
</dbReference>
<dbReference type="EMBL" id="PDJD01000001">
    <property type="protein sequence ID" value="PFG18696.1"/>
    <property type="molecule type" value="Genomic_DNA"/>
</dbReference>
<reference evidence="11 12" key="1">
    <citation type="submission" date="2017-10" db="EMBL/GenBank/DDBJ databases">
        <title>Sequencing the genomes of 1000 actinobacteria strains.</title>
        <authorList>
            <person name="Klenk H.-P."/>
        </authorList>
    </citation>
    <scope>NUCLEOTIDE SEQUENCE [LARGE SCALE GENOMIC DNA]</scope>
    <source>
        <strain evidence="11 12">DSM 21801</strain>
    </source>
</reference>
<evidence type="ECO:0000256" key="1">
    <source>
        <dbReference type="ARBA" id="ARBA00001946"/>
    </source>
</evidence>
<dbReference type="Pfam" id="PF02424">
    <property type="entry name" value="ApbE"/>
    <property type="match status" value="1"/>
</dbReference>
<evidence type="ECO:0000256" key="3">
    <source>
        <dbReference type="ARBA" id="ARBA00016337"/>
    </source>
</evidence>
<evidence type="ECO:0000256" key="6">
    <source>
        <dbReference type="ARBA" id="ARBA00022723"/>
    </source>
</evidence>
<comment type="caution">
    <text evidence="11">The sequence shown here is derived from an EMBL/GenBank/DDBJ whole genome shotgun (WGS) entry which is preliminary data.</text>
</comment>
<dbReference type="GO" id="GO:0016740">
    <property type="term" value="F:transferase activity"/>
    <property type="evidence" value="ECO:0007669"/>
    <property type="project" value="UniProtKB-KW"/>
</dbReference>
<evidence type="ECO:0000256" key="7">
    <source>
        <dbReference type="ARBA" id="ARBA00022827"/>
    </source>
</evidence>
<evidence type="ECO:0000256" key="8">
    <source>
        <dbReference type="ARBA" id="ARBA00022842"/>
    </source>
</evidence>
<keyword evidence="11" id="KW-0449">Lipoprotein</keyword>
<keyword evidence="8" id="KW-0460">Magnesium</keyword>
<dbReference type="Gene3D" id="3.10.520.10">
    <property type="entry name" value="ApbE-like domains"/>
    <property type="match status" value="1"/>
</dbReference>
<evidence type="ECO:0000256" key="10">
    <source>
        <dbReference type="ARBA" id="ARBA00048540"/>
    </source>
</evidence>
<proteinExistence type="predicted"/>
<evidence type="ECO:0000256" key="5">
    <source>
        <dbReference type="ARBA" id="ARBA00022679"/>
    </source>
</evidence>
<dbReference type="EC" id="2.7.1.180" evidence="2"/>
<dbReference type="OrthoDB" id="3728306at2"/>
<dbReference type="AlphaFoldDB" id="A0A2A9CX32"/>
<keyword evidence="7" id="KW-0274">FAD</keyword>
<dbReference type="PANTHER" id="PTHR30040">
    <property type="entry name" value="THIAMINE BIOSYNTHESIS LIPOPROTEIN APBE"/>
    <property type="match status" value="1"/>
</dbReference>
<dbReference type="GO" id="GO:0046872">
    <property type="term" value="F:metal ion binding"/>
    <property type="evidence" value="ECO:0007669"/>
    <property type="project" value="UniProtKB-KW"/>
</dbReference>
<sequence>MPDAEADFRTPHRSPLAARAADDAMRFEAIGTQWTILTPEPLPMGVEARILAAISEFDHEWSRFREDSLVAALGREGGTAPVGLDGEAMLRLYTRLAEATEGAVNPLVGARLSHLGYDATYRLEPAPGAPPEVPSWSNRFQGTTALLTLPRGTVLDVGAIGKGRLVDIVVGILQYVGISEFTVDAGGDMRHRGAFHGGDGLRVALEHPLDSERAVGVVTLQDAAIAASATNRRSWSAGLHHVLDARTGAPARGVLATWAIARTAMLADAASTAAFFLPPAAVMQALDGVHAVIVMPTRGPLRAAGFDALPEGRAHSGTLLA</sequence>
<keyword evidence="6" id="KW-0479">Metal-binding</keyword>
<keyword evidence="12" id="KW-1185">Reference proteome</keyword>
<accession>A0A2A9CX32</accession>
<name>A0A2A9CX32_9MICO</name>
<dbReference type="PANTHER" id="PTHR30040:SF2">
    <property type="entry name" value="FAD:PROTEIN FMN TRANSFERASE"/>
    <property type="match status" value="1"/>
</dbReference>
<keyword evidence="5" id="KW-0808">Transferase</keyword>
<evidence type="ECO:0000256" key="2">
    <source>
        <dbReference type="ARBA" id="ARBA00011955"/>
    </source>
</evidence>
<evidence type="ECO:0000313" key="11">
    <source>
        <dbReference type="EMBL" id="PFG18696.1"/>
    </source>
</evidence>
<dbReference type="InterPro" id="IPR003374">
    <property type="entry name" value="ApbE-like_sf"/>
</dbReference>
<evidence type="ECO:0000313" key="12">
    <source>
        <dbReference type="Proteomes" id="UP000224915"/>
    </source>
</evidence>
<comment type="cofactor">
    <cofactor evidence="1">
        <name>Mg(2+)</name>
        <dbReference type="ChEBI" id="CHEBI:18420"/>
    </cofactor>
</comment>
<dbReference type="SUPFAM" id="SSF143631">
    <property type="entry name" value="ApbE-like"/>
    <property type="match status" value="1"/>
</dbReference>